<dbReference type="Gene3D" id="1.20.1600.10">
    <property type="entry name" value="Outer membrane efflux proteins (OEP)"/>
    <property type="match status" value="1"/>
</dbReference>
<sequence>MPHQSTARIRVKGIRPALMLGMCFLLSACLGEGIPGVAKMGFGAGDAPADLRAASLSAQGDVRSALIDDLQARRSVLPPGGAFSAVADAVIEAGAGVAAAELRIARLRAEAKAKNWLPQIGPSANLTSLGTLAASLLVEQTLFDNGRRKAERAYAAADVEVAAVVWASEGNKRVYDGLRHYLAAERARDQSNVSERAVTRLAEFERIMALRVDGGISDRSEQRVLSQKLAEMQANLSADRQAELTAMSELGAMTTRDLSLLRGLQNLPADQPHPEPLAVTRSRGEGARMIAEAAMAKADMLPSLTASAALGKGGVDGGIGLNGGTFGFGSSATREALDATADLVDRRTAQVAEDANRRIIALQREMQSVLSREAEGAEVLRQTGSNLSMFTEQYKVGRRSLLELVQQYESFARAERDQVALKYIATDLRLQIALERGVLVDGARM</sequence>
<dbReference type="SUPFAM" id="SSF56954">
    <property type="entry name" value="Outer membrane efflux proteins (OEP)"/>
    <property type="match status" value="1"/>
</dbReference>
<keyword evidence="2" id="KW-1185">Reference proteome</keyword>
<dbReference type="GO" id="GO:0015562">
    <property type="term" value="F:efflux transmembrane transporter activity"/>
    <property type="evidence" value="ECO:0007669"/>
    <property type="project" value="InterPro"/>
</dbReference>
<organism evidence="1 2">
    <name type="scientific">Pseudotabrizicola algicola</name>
    <dbReference type="NCBI Taxonomy" id="2709381"/>
    <lineage>
        <taxon>Bacteria</taxon>
        <taxon>Pseudomonadati</taxon>
        <taxon>Pseudomonadota</taxon>
        <taxon>Alphaproteobacteria</taxon>
        <taxon>Rhodobacterales</taxon>
        <taxon>Paracoccaceae</taxon>
        <taxon>Pseudotabrizicola</taxon>
    </lineage>
</organism>
<gene>
    <name evidence="1" type="ORF">G3572_09580</name>
</gene>
<dbReference type="Proteomes" id="UP000481421">
    <property type="component" value="Unassembled WGS sequence"/>
</dbReference>
<accession>A0A6B3RNL2</accession>
<name>A0A6B3RNL2_9RHOB</name>
<reference evidence="1 2" key="1">
    <citation type="submission" date="2020-02" db="EMBL/GenBank/DDBJ databases">
        <title>Rhodobacter algicola sp. nov., isolated from microalga culture.</title>
        <authorList>
            <person name="Park C.-Y."/>
        </authorList>
    </citation>
    <scope>NUCLEOTIDE SEQUENCE [LARGE SCALE GENOMIC DNA]</scope>
    <source>
        <strain evidence="1 2">ETT8</strain>
    </source>
</reference>
<dbReference type="AlphaFoldDB" id="A0A6B3RNL2"/>
<evidence type="ECO:0000313" key="2">
    <source>
        <dbReference type="Proteomes" id="UP000481421"/>
    </source>
</evidence>
<comment type="caution">
    <text evidence="1">The sequence shown here is derived from an EMBL/GenBank/DDBJ whole genome shotgun (WGS) entry which is preliminary data.</text>
</comment>
<evidence type="ECO:0000313" key="1">
    <source>
        <dbReference type="EMBL" id="NEX46458.1"/>
    </source>
</evidence>
<dbReference type="RefSeq" id="WP_164611135.1">
    <property type="nucleotide sequence ID" value="NZ_JAAIKE010000002.1"/>
</dbReference>
<proteinExistence type="predicted"/>
<protein>
    <submittedName>
        <fullName evidence="1">TolC family protein</fullName>
    </submittedName>
</protein>
<dbReference type="EMBL" id="JAAIKE010000002">
    <property type="protein sequence ID" value="NEX46458.1"/>
    <property type="molecule type" value="Genomic_DNA"/>
</dbReference>